<organism evidence="8 9">
    <name type="scientific">Lynx pardinus</name>
    <name type="common">Iberian lynx</name>
    <name type="synonym">Felis pardina</name>
    <dbReference type="NCBI Taxonomy" id="191816"/>
    <lineage>
        <taxon>Eukaryota</taxon>
        <taxon>Metazoa</taxon>
        <taxon>Chordata</taxon>
        <taxon>Craniata</taxon>
        <taxon>Vertebrata</taxon>
        <taxon>Euteleostomi</taxon>
        <taxon>Mammalia</taxon>
        <taxon>Eutheria</taxon>
        <taxon>Laurasiatheria</taxon>
        <taxon>Carnivora</taxon>
        <taxon>Feliformia</taxon>
        <taxon>Felidae</taxon>
        <taxon>Felinae</taxon>
        <taxon>Lynx</taxon>
    </lineage>
</organism>
<name>A0A485PLQ8_LYNPA</name>
<evidence type="ECO:0000313" key="9">
    <source>
        <dbReference type="Proteomes" id="UP000386466"/>
    </source>
</evidence>
<keyword evidence="9" id="KW-1185">Reference proteome</keyword>
<keyword evidence="4" id="KW-0963">Cytoplasm</keyword>
<proteinExistence type="inferred from homology"/>
<protein>
    <submittedName>
        <fullName evidence="8">Es cell-associated transcript 1</fullName>
    </submittedName>
</protein>
<comment type="similarity">
    <text evidence="3">Belongs to the KHDC1 family.</text>
</comment>
<feature type="domain" description="KH-like RNA-binding" evidence="7">
    <location>
        <begin position="29"/>
        <end position="113"/>
    </location>
</feature>
<accession>A0A485PLQ8</accession>
<dbReference type="CDD" id="cd12795">
    <property type="entry name" value="FILIA_N_like"/>
    <property type="match status" value="1"/>
</dbReference>
<evidence type="ECO:0000256" key="4">
    <source>
        <dbReference type="ARBA" id="ARBA00022490"/>
    </source>
</evidence>
<dbReference type="Pfam" id="PF16005">
    <property type="entry name" value="MOEP19"/>
    <property type="match status" value="1"/>
</dbReference>
<dbReference type="GO" id="GO:0005737">
    <property type="term" value="C:cytoplasm"/>
    <property type="evidence" value="ECO:0007669"/>
    <property type="project" value="UniProtKB-SubCell"/>
</dbReference>
<evidence type="ECO:0000256" key="6">
    <source>
        <dbReference type="SAM" id="MobiDB-lite"/>
    </source>
</evidence>
<evidence type="ECO:0000259" key="7">
    <source>
        <dbReference type="Pfam" id="PF16005"/>
    </source>
</evidence>
<dbReference type="GO" id="GO:0005634">
    <property type="term" value="C:nucleus"/>
    <property type="evidence" value="ECO:0007669"/>
    <property type="project" value="UniProtKB-SubCell"/>
</dbReference>
<dbReference type="InterPro" id="IPR036612">
    <property type="entry name" value="KH_dom_type_1_sf"/>
</dbReference>
<gene>
    <name evidence="8" type="ORF">LYPA_23C005529</name>
</gene>
<dbReference type="InterPro" id="IPR051778">
    <property type="entry name" value="KHDC1"/>
</dbReference>
<dbReference type="Gene3D" id="3.30.1370.10">
    <property type="entry name" value="K Homology domain, type 1"/>
    <property type="match status" value="1"/>
</dbReference>
<sequence>MATPKRFPTLVQLEQREGTLFEVLGNLTKRPYWFHSEYLKSPKAVHLEAWLVEAIFGRGGEHIPHVECVSQTLLHVNHWDPEGEAEILIFGRPYYQKDVSKMIMNLADYHRQLRAQSSEKAPAQDVGTQRSPDAVPEAGTQSSPKSVREAATQRSDDAAPQVASQSSPKSVQEAATQRSPHAAQEVATQSSPKAVREAATQQDPSAVREAATQQDPGAVREAATQRSPGAVREAATQQDPGAVREAATQQDPGAVGEAATQRSLDAT</sequence>
<dbReference type="GO" id="GO:0032991">
    <property type="term" value="C:protein-containing complex"/>
    <property type="evidence" value="ECO:0007669"/>
    <property type="project" value="TreeGrafter"/>
</dbReference>
<evidence type="ECO:0000256" key="1">
    <source>
        <dbReference type="ARBA" id="ARBA00004123"/>
    </source>
</evidence>
<dbReference type="PANTHER" id="PTHR19447:SF15">
    <property type="entry name" value="KH DOMAIN-CONTAINING PROTEIN 3"/>
    <property type="match status" value="1"/>
</dbReference>
<comment type="subcellular location">
    <subcellularLocation>
        <location evidence="2">Cytoplasm</location>
    </subcellularLocation>
    <subcellularLocation>
        <location evidence="1">Nucleus</location>
    </subcellularLocation>
</comment>
<evidence type="ECO:0000313" key="8">
    <source>
        <dbReference type="EMBL" id="VFV47165.1"/>
    </source>
</evidence>
<reference evidence="8 9" key="1">
    <citation type="submission" date="2019-01" db="EMBL/GenBank/DDBJ databases">
        <authorList>
            <person name="Alioto T."/>
            <person name="Alioto T."/>
        </authorList>
    </citation>
    <scope>NUCLEOTIDE SEQUENCE [LARGE SCALE GENOMIC DNA]</scope>
</reference>
<dbReference type="GO" id="GO:0003723">
    <property type="term" value="F:RNA binding"/>
    <property type="evidence" value="ECO:0007669"/>
    <property type="project" value="InterPro"/>
</dbReference>
<dbReference type="EMBL" id="CAAGRJ010040043">
    <property type="protein sequence ID" value="VFV47165.1"/>
    <property type="molecule type" value="Genomic_DNA"/>
</dbReference>
<evidence type="ECO:0000256" key="5">
    <source>
        <dbReference type="ARBA" id="ARBA00023242"/>
    </source>
</evidence>
<feature type="region of interest" description="Disordered" evidence="6">
    <location>
        <begin position="115"/>
        <end position="267"/>
    </location>
</feature>
<dbReference type="PANTHER" id="PTHR19447">
    <property type="entry name" value="OOCYTE-EXPRESSED PROTEIN HOMOLOG-RELATED"/>
    <property type="match status" value="1"/>
</dbReference>
<dbReference type="Proteomes" id="UP000386466">
    <property type="component" value="Unassembled WGS sequence"/>
</dbReference>
<feature type="compositionally biased region" description="Polar residues" evidence="6">
    <location>
        <begin position="162"/>
        <end position="179"/>
    </location>
</feature>
<evidence type="ECO:0000256" key="2">
    <source>
        <dbReference type="ARBA" id="ARBA00004496"/>
    </source>
</evidence>
<keyword evidence="5" id="KW-0539">Nucleus</keyword>
<dbReference type="AlphaFoldDB" id="A0A485PLQ8"/>
<dbReference type="InterPro" id="IPR031952">
    <property type="entry name" value="MOEP19_KH-like"/>
</dbReference>
<evidence type="ECO:0000256" key="3">
    <source>
        <dbReference type="ARBA" id="ARBA00009081"/>
    </source>
</evidence>